<evidence type="ECO:0000256" key="6">
    <source>
        <dbReference type="ARBA" id="ARBA00022777"/>
    </source>
</evidence>
<evidence type="ECO:0000313" key="12">
    <source>
        <dbReference type="EMBL" id="RNL81092.1"/>
    </source>
</evidence>
<evidence type="ECO:0000313" key="13">
    <source>
        <dbReference type="Proteomes" id="UP000277094"/>
    </source>
</evidence>
<feature type="compositionally biased region" description="Low complexity" evidence="9">
    <location>
        <begin position="498"/>
        <end position="508"/>
    </location>
</feature>
<dbReference type="Proteomes" id="UP000277094">
    <property type="component" value="Unassembled WGS sequence"/>
</dbReference>
<comment type="subcellular location">
    <subcellularLocation>
        <location evidence="2">Cell membrane</location>
    </subcellularLocation>
</comment>
<feature type="region of interest" description="Disordered" evidence="9">
    <location>
        <begin position="449"/>
        <end position="508"/>
    </location>
</feature>
<keyword evidence="4" id="KW-0808">Transferase</keyword>
<dbReference type="PANTHER" id="PTHR42878:SF7">
    <property type="entry name" value="SENSOR HISTIDINE KINASE GLRK"/>
    <property type="match status" value="1"/>
</dbReference>
<keyword evidence="7" id="KW-0067">ATP-binding</keyword>
<feature type="region of interest" description="Disordered" evidence="9">
    <location>
        <begin position="17"/>
        <end position="37"/>
    </location>
</feature>
<dbReference type="GO" id="GO:0007234">
    <property type="term" value="P:osmosensory signaling via phosphorelay pathway"/>
    <property type="evidence" value="ECO:0007669"/>
    <property type="project" value="TreeGrafter"/>
</dbReference>
<keyword evidence="10" id="KW-0812">Transmembrane</keyword>
<feature type="compositionally biased region" description="Low complexity" evidence="9">
    <location>
        <begin position="469"/>
        <end position="490"/>
    </location>
</feature>
<dbReference type="OrthoDB" id="9810730at2"/>
<evidence type="ECO:0000256" key="5">
    <source>
        <dbReference type="ARBA" id="ARBA00022741"/>
    </source>
</evidence>
<accession>A0A3N0DZR4</accession>
<dbReference type="GO" id="GO:0005524">
    <property type="term" value="F:ATP binding"/>
    <property type="evidence" value="ECO:0007669"/>
    <property type="project" value="UniProtKB-KW"/>
</dbReference>
<dbReference type="EC" id="2.7.13.3" evidence="3"/>
<dbReference type="Pfam" id="PF00512">
    <property type="entry name" value="HisKA"/>
    <property type="match status" value="1"/>
</dbReference>
<feature type="domain" description="Signal transduction histidine kinase dimerisation/phosphoacceptor" evidence="11">
    <location>
        <begin position="337"/>
        <end position="401"/>
    </location>
</feature>
<dbReference type="CDD" id="cd00082">
    <property type="entry name" value="HisKA"/>
    <property type="match status" value="1"/>
</dbReference>
<keyword evidence="8" id="KW-0902">Two-component regulatory system</keyword>
<organism evidence="12 13">
    <name type="scientific">Nocardioides marmorisolisilvae</name>
    <dbReference type="NCBI Taxonomy" id="1542737"/>
    <lineage>
        <taxon>Bacteria</taxon>
        <taxon>Bacillati</taxon>
        <taxon>Actinomycetota</taxon>
        <taxon>Actinomycetes</taxon>
        <taxon>Propionibacteriales</taxon>
        <taxon>Nocardioidaceae</taxon>
        <taxon>Nocardioides</taxon>
    </lineage>
</organism>
<gene>
    <name evidence="12" type="ORF">EFL95_01555</name>
</gene>
<dbReference type="EMBL" id="RJSG01000001">
    <property type="protein sequence ID" value="RNL81092.1"/>
    <property type="molecule type" value="Genomic_DNA"/>
</dbReference>
<evidence type="ECO:0000256" key="10">
    <source>
        <dbReference type="SAM" id="Phobius"/>
    </source>
</evidence>
<dbReference type="AlphaFoldDB" id="A0A3N0DZR4"/>
<evidence type="ECO:0000259" key="11">
    <source>
        <dbReference type="SMART" id="SM00388"/>
    </source>
</evidence>
<dbReference type="PANTHER" id="PTHR42878">
    <property type="entry name" value="TWO-COMPONENT HISTIDINE KINASE"/>
    <property type="match status" value="1"/>
</dbReference>
<protein>
    <recommendedName>
        <fullName evidence="3">histidine kinase</fullName>
        <ecNumber evidence="3">2.7.13.3</ecNumber>
    </recommendedName>
</protein>
<dbReference type="SMART" id="SM00388">
    <property type="entry name" value="HisKA"/>
    <property type="match status" value="1"/>
</dbReference>
<keyword evidence="5" id="KW-0547">Nucleotide-binding</keyword>
<dbReference type="InterPro" id="IPR050351">
    <property type="entry name" value="BphY/WalK/GraS-like"/>
</dbReference>
<feature type="transmembrane region" description="Helical" evidence="10">
    <location>
        <begin position="48"/>
        <end position="69"/>
    </location>
</feature>
<name>A0A3N0DZR4_9ACTN</name>
<dbReference type="GO" id="GO:0000155">
    <property type="term" value="F:phosphorelay sensor kinase activity"/>
    <property type="evidence" value="ECO:0007669"/>
    <property type="project" value="InterPro"/>
</dbReference>
<dbReference type="GO" id="GO:0005886">
    <property type="term" value="C:plasma membrane"/>
    <property type="evidence" value="ECO:0007669"/>
    <property type="project" value="UniProtKB-SubCell"/>
</dbReference>
<dbReference type="GO" id="GO:0000156">
    <property type="term" value="F:phosphorelay response regulator activity"/>
    <property type="evidence" value="ECO:0007669"/>
    <property type="project" value="TreeGrafter"/>
</dbReference>
<keyword evidence="10" id="KW-0472">Membrane</keyword>
<keyword evidence="10" id="KW-1133">Transmembrane helix</keyword>
<evidence type="ECO:0000256" key="2">
    <source>
        <dbReference type="ARBA" id="ARBA00004236"/>
    </source>
</evidence>
<keyword evidence="13" id="KW-1185">Reference proteome</keyword>
<keyword evidence="6 12" id="KW-0418">Kinase</keyword>
<reference evidence="12 13" key="1">
    <citation type="submission" date="2018-11" db="EMBL/GenBank/DDBJ databases">
        <authorList>
            <person name="Li F."/>
        </authorList>
    </citation>
    <scope>NUCLEOTIDE SEQUENCE [LARGE SCALE GENOMIC DNA]</scope>
    <source>
        <strain evidence="12 13">KIS18-7</strain>
    </source>
</reference>
<dbReference type="SUPFAM" id="SSF47384">
    <property type="entry name" value="Homodimeric domain of signal transducing histidine kinase"/>
    <property type="match status" value="1"/>
</dbReference>
<dbReference type="Gene3D" id="1.10.287.130">
    <property type="match status" value="1"/>
</dbReference>
<evidence type="ECO:0000256" key="8">
    <source>
        <dbReference type="ARBA" id="ARBA00023012"/>
    </source>
</evidence>
<feature type="transmembrane region" description="Helical" evidence="10">
    <location>
        <begin position="283"/>
        <end position="307"/>
    </location>
</feature>
<evidence type="ECO:0000256" key="9">
    <source>
        <dbReference type="SAM" id="MobiDB-lite"/>
    </source>
</evidence>
<dbReference type="InterPro" id="IPR003661">
    <property type="entry name" value="HisK_dim/P_dom"/>
</dbReference>
<evidence type="ECO:0000256" key="3">
    <source>
        <dbReference type="ARBA" id="ARBA00012438"/>
    </source>
</evidence>
<comment type="catalytic activity">
    <reaction evidence="1">
        <text>ATP + protein L-histidine = ADP + protein N-phospho-L-histidine.</text>
        <dbReference type="EC" id="2.7.13.3"/>
    </reaction>
</comment>
<evidence type="ECO:0000256" key="7">
    <source>
        <dbReference type="ARBA" id="ARBA00022840"/>
    </source>
</evidence>
<evidence type="ECO:0000256" key="4">
    <source>
        <dbReference type="ARBA" id="ARBA00022679"/>
    </source>
</evidence>
<evidence type="ECO:0000256" key="1">
    <source>
        <dbReference type="ARBA" id="ARBA00000085"/>
    </source>
</evidence>
<comment type="caution">
    <text evidence="12">The sequence shown here is derived from an EMBL/GenBank/DDBJ whole genome shotgun (WGS) entry which is preliminary data.</text>
</comment>
<dbReference type="InterPro" id="IPR036097">
    <property type="entry name" value="HisK_dim/P_sf"/>
</dbReference>
<dbReference type="GO" id="GO:0030295">
    <property type="term" value="F:protein kinase activator activity"/>
    <property type="evidence" value="ECO:0007669"/>
    <property type="project" value="TreeGrafter"/>
</dbReference>
<sequence length="508" mass="53501">MQEEYFRRTVHFGRRSSARGLGGAEYQPAGDGRVGATKNRTRTRLGRLAAPGMALFIGGLSIAFAFIAADVNKTQEQQLLTERAGELSSLLSVSTSETRSVLLVAGSSGSTPDAAKSFAAVTAAMTSTGTSTISLARRQGSGYAVVRSAGRTAPAPGTAVSPEVTQMLARATKAKDMVSGVVDLGGSKHIVLALAVATDPGNVAFLDSALGPARPTPSAAGSPFRELDVAVYAGATVDPRQLLLVSGDLPHGTVVTKQFQVGTSTWSIAASAREPLIGTVASAFPWLLVGGGLLTAAVLGLLIETLVRRREYALRLVDERTRLLVDAQAEAERANVAREEFFASVSHDIRAPLTAIMGFTEMMSIAEPDEQDVFVQRVRSNVATLGVMVDNMLDHARLQAGALEVQLEPLCLKELVEDCLRDLEPVLTSHKIAVTGAPVMVMADRSRSGGCWRTSWSTRSATRRRARRSTSSSARTTGWAASPSPTGAGASRRRTSRRSSTSSPAAPA</sequence>
<proteinExistence type="predicted"/>